<proteinExistence type="inferred from homology"/>
<keyword evidence="6" id="KW-0963">Cytoplasm</keyword>
<evidence type="ECO:0000313" key="12">
    <source>
        <dbReference type="EnsemblMetazoa" id="G32189.1:cds"/>
    </source>
</evidence>
<name>K1P959_MAGGI</name>
<comment type="similarity">
    <text evidence="3 10">Belongs to the SNF8 family.</text>
</comment>
<evidence type="ECO:0000256" key="7">
    <source>
        <dbReference type="ARBA" id="ARBA00022753"/>
    </source>
</evidence>
<dbReference type="EnsemblMetazoa" id="G32189.5">
    <property type="protein sequence ID" value="G32189.5:cds"/>
    <property type="gene ID" value="G32189"/>
</dbReference>
<dbReference type="EMBL" id="JH816205">
    <property type="protein sequence ID" value="EKC20302.1"/>
    <property type="molecule type" value="Genomic_DNA"/>
</dbReference>
<keyword evidence="7" id="KW-0967">Endosome</keyword>
<dbReference type="Gene3D" id="1.10.10.10">
    <property type="entry name" value="Winged helix-like DNA-binding domain superfamily/Winged helix DNA-binding domain"/>
    <property type="match status" value="2"/>
</dbReference>
<evidence type="ECO:0000256" key="10">
    <source>
        <dbReference type="PIRNR" id="PIRNR017215"/>
    </source>
</evidence>
<dbReference type="EnsemblMetazoa" id="G32189.1">
    <property type="protein sequence ID" value="G32189.1:cds"/>
    <property type="gene ID" value="G32189"/>
</dbReference>
<evidence type="ECO:0000313" key="11">
    <source>
        <dbReference type="EMBL" id="EKC20302.1"/>
    </source>
</evidence>
<evidence type="ECO:0000256" key="3">
    <source>
        <dbReference type="ARBA" id="ARBA00009834"/>
    </source>
</evidence>
<dbReference type="FunCoup" id="K1P959">
    <property type="interactions" value="792"/>
</dbReference>
<dbReference type="FunFam" id="1.10.10.10:FF:000397">
    <property type="entry name" value="Vacuolar-sorting protein SNF8"/>
    <property type="match status" value="1"/>
</dbReference>
<dbReference type="InterPro" id="IPR040608">
    <property type="entry name" value="Snf8/Vps36"/>
</dbReference>
<dbReference type="GO" id="GO:0000814">
    <property type="term" value="C:ESCRT II complex"/>
    <property type="evidence" value="ECO:0007669"/>
    <property type="project" value="UniProtKB-UniRule"/>
</dbReference>
<dbReference type="InterPro" id="IPR036388">
    <property type="entry name" value="WH-like_DNA-bd_sf"/>
</dbReference>
<evidence type="ECO:0000313" key="13">
    <source>
        <dbReference type="Proteomes" id="UP000005408"/>
    </source>
</evidence>
<evidence type="ECO:0000256" key="8">
    <source>
        <dbReference type="ARBA" id="ARBA00022927"/>
    </source>
</evidence>
<dbReference type="EnsemblMetazoa" id="G32189.3">
    <property type="protein sequence ID" value="G32189.3:cds"/>
    <property type="gene ID" value="G32189"/>
</dbReference>
<keyword evidence="8 10" id="KW-0653">Protein transport</keyword>
<keyword evidence="5 10" id="KW-0813">Transport</keyword>
<dbReference type="OrthoDB" id="283883at2759"/>
<evidence type="ECO:0000256" key="2">
    <source>
        <dbReference type="ARBA" id="ARBA00004496"/>
    </source>
</evidence>
<dbReference type="GO" id="GO:0043328">
    <property type="term" value="P:protein transport to vacuole involved in ubiquitin-dependent protein catabolic process via the multivesicular body sorting pathway"/>
    <property type="evidence" value="ECO:0007669"/>
    <property type="project" value="TreeGrafter"/>
</dbReference>
<dbReference type="PANTHER" id="PTHR12806">
    <property type="entry name" value="EAP30 SUBUNIT OF ELL COMPLEX"/>
    <property type="match status" value="1"/>
</dbReference>
<protein>
    <recommendedName>
        <fullName evidence="4 10">Vacuolar-sorting protein SNF8</fullName>
    </recommendedName>
</protein>
<keyword evidence="9" id="KW-0472">Membrane</keyword>
<dbReference type="SUPFAM" id="SSF46785">
    <property type="entry name" value="Winged helix' DNA-binding domain"/>
    <property type="match status" value="2"/>
</dbReference>
<organism evidence="11">
    <name type="scientific">Magallana gigas</name>
    <name type="common">Pacific oyster</name>
    <name type="synonym">Crassostrea gigas</name>
    <dbReference type="NCBI Taxonomy" id="29159"/>
    <lineage>
        <taxon>Eukaryota</taxon>
        <taxon>Metazoa</taxon>
        <taxon>Spiralia</taxon>
        <taxon>Lophotrochozoa</taxon>
        <taxon>Mollusca</taxon>
        <taxon>Bivalvia</taxon>
        <taxon>Autobranchia</taxon>
        <taxon>Pteriomorphia</taxon>
        <taxon>Ostreida</taxon>
        <taxon>Ostreoidea</taxon>
        <taxon>Ostreidae</taxon>
        <taxon>Magallana</taxon>
    </lineage>
</organism>
<dbReference type="OMA" id="QIVEVCM"/>
<comment type="subunit">
    <text evidence="10">Component of the endosomal sorting complex required for transport II (ESCRT-II).</text>
</comment>
<reference evidence="11" key="1">
    <citation type="journal article" date="2012" name="Nature">
        <title>The oyster genome reveals stress adaptation and complexity of shell formation.</title>
        <authorList>
            <person name="Zhang G."/>
            <person name="Fang X."/>
            <person name="Guo X."/>
            <person name="Li L."/>
            <person name="Luo R."/>
            <person name="Xu F."/>
            <person name="Yang P."/>
            <person name="Zhang L."/>
            <person name="Wang X."/>
            <person name="Qi H."/>
            <person name="Xiong Z."/>
            <person name="Que H."/>
            <person name="Xie Y."/>
            <person name="Holland P.W."/>
            <person name="Paps J."/>
            <person name="Zhu Y."/>
            <person name="Wu F."/>
            <person name="Chen Y."/>
            <person name="Wang J."/>
            <person name="Peng C."/>
            <person name="Meng J."/>
            <person name="Yang L."/>
            <person name="Liu J."/>
            <person name="Wen B."/>
            <person name="Zhang N."/>
            <person name="Huang Z."/>
            <person name="Zhu Q."/>
            <person name="Feng Y."/>
            <person name="Mount A."/>
            <person name="Hedgecock D."/>
            <person name="Xu Z."/>
            <person name="Liu Y."/>
            <person name="Domazet-Loso T."/>
            <person name="Du Y."/>
            <person name="Sun X."/>
            <person name="Zhang S."/>
            <person name="Liu B."/>
            <person name="Cheng P."/>
            <person name="Jiang X."/>
            <person name="Li J."/>
            <person name="Fan D."/>
            <person name="Wang W."/>
            <person name="Fu W."/>
            <person name="Wang T."/>
            <person name="Wang B."/>
            <person name="Zhang J."/>
            <person name="Peng Z."/>
            <person name="Li Y."/>
            <person name="Li N."/>
            <person name="Wang J."/>
            <person name="Chen M."/>
            <person name="He Y."/>
            <person name="Tan F."/>
            <person name="Song X."/>
            <person name="Zheng Q."/>
            <person name="Huang R."/>
            <person name="Yang H."/>
            <person name="Du X."/>
            <person name="Chen L."/>
            <person name="Yang M."/>
            <person name="Gaffney P.M."/>
            <person name="Wang S."/>
            <person name="Luo L."/>
            <person name="She Z."/>
            <person name="Ming Y."/>
            <person name="Huang W."/>
            <person name="Zhang S."/>
            <person name="Huang B."/>
            <person name="Zhang Y."/>
            <person name="Qu T."/>
            <person name="Ni P."/>
            <person name="Miao G."/>
            <person name="Wang J."/>
            <person name="Wang Q."/>
            <person name="Steinberg C.E."/>
            <person name="Wang H."/>
            <person name="Li N."/>
            <person name="Qian L."/>
            <person name="Zhang G."/>
            <person name="Li Y."/>
            <person name="Yang H."/>
            <person name="Liu X."/>
            <person name="Wang J."/>
            <person name="Yin Y."/>
            <person name="Wang J."/>
        </authorList>
    </citation>
    <scope>NUCLEOTIDE SEQUENCE [LARGE SCALE GENOMIC DNA]</scope>
    <source>
        <strain evidence="11">05x7-T-G4-1.051#20</strain>
    </source>
</reference>
<dbReference type="AlphaFoldDB" id="K1P959"/>
<sequence length="246" mass="27659">MRRGVGIAAAKNKSLAQARYKDKGNELEQNQMAQMAKQMETFKVNLEEFAAKHKDDIRKDPEFRVSFQEMCASIGVDPLASSKGFWAEMLGVGDFYYELGVQIVEVCMATNHRNGGLIGIEELRDKVMASRGKKSQAISIDDLLRAIKKLKVLGNGFTVIPLGKSYMVQSVPGELTMDHTKLLQEAQNEGFVSKKSLMDSLKWEEERATRALDYMVREGLAWVDDQATGGRQYWFPSFFPEISSVT</sequence>
<dbReference type="PIRSF" id="PIRSF017215">
    <property type="entry name" value="ESCRT2_Vps22"/>
    <property type="match status" value="1"/>
</dbReference>
<gene>
    <name evidence="11" type="ORF">CGI_10006279</name>
</gene>
<dbReference type="InterPro" id="IPR016689">
    <property type="entry name" value="ESCRT-2_cplx_Snf8"/>
</dbReference>
<evidence type="ECO:0000256" key="9">
    <source>
        <dbReference type="ARBA" id="ARBA00023136"/>
    </source>
</evidence>
<comment type="function">
    <text evidence="10">Component of the endosomal sorting complex required for transport II (ESCRT-II), which is required for multivesicular body (MVB) formation and sorting of endosomal cargo proteins into MVBs.</text>
</comment>
<dbReference type="PANTHER" id="PTHR12806:SF0">
    <property type="entry name" value="VACUOLAR-SORTING PROTEIN SNF8"/>
    <property type="match status" value="1"/>
</dbReference>
<dbReference type="Proteomes" id="UP000005408">
    <property type="component" value="Unassembled WGS sequence"/>
</dbReference>
<evidence type="ECO:0000256" key="5">
    <source>
        <dbReference type="ARBA" id="ARBA00022448"/>
    </source>
</evidence>
<dbReference type="FunFam" id="1.10.10.10:FF:000085">
    <property type="entry name" value="Vacuolar-sorting protein SNF8"/>
    <property type="match status" value="1"/>
</dbReference>
<evidence type="ECO:0000256" key="6">
    <source>
        <dbReference type="ARBA" id="ARBA00022490"/>
    </source>
</evidence>
<reference evidence="12" key="2">
    <citation type="submission" date="2022-08" db="UniProtKB">
        <authorList>
            <consortium name="EnsemblMetazoa"/>
        </authorList>
    </citation>
    <scope>IDENTIFICATION</scope>
    <source>
        <strain evidence="12">05x7-T-G4-1.051#20</strain>
    </source>
</reference>
<accession>K1P959</accession>
<dbReference type="InterPro" id="IPR036390">
    <property type="entry name" value="WH_DNA-bd_sf"/>
</dbReference>
<dbReference type="KEGG" id="crg:105326852"/>
<comment type="subcellular location">
    <subcellularLocation>
        <location evidence="2">Cytoplasm</location>
    </subcellularLocation>
    <subcellularLocation>
        <location evidence="1">Endosome membrane</location>
        <topology evidence="1">Peripheral membrane protein</topology>
    </subcellularLocation>
</comment>
<dbReference type="Pfam" id="PF04157">
    <property type="entry name" value="EAP30"/>
    <property type="match status" value="1"/>
</dbReference>
<dbReference type="HOGENOM" id="CLU_070147_2_0_1"/>
<keyword evidence="13" id="KW-1185">Reference proteome</keyword>
<dbReference type="Gene3D" id="6.10.140.180">
    <property type="match status" value="1"/>
</dbReference>
<evidence type="ECO:0000256" key="4">
    <source>
        <dbReference type="ARBA" id="ARBA00017052"/>
    </source>
</evidence>
<evidence type="ECO:0000256" key="1">
    <source>
        <dbReference type="ARBA" id="ARBA00004481"/>
    </source>
</evidence>